<dbReference type="PhylomeDB" id="A0A0G4IED6"/>
<organism evidence="2">
    <name type="scientific">Chromera velia CCMP2878</name>
    <dbReference type="NCBI Taxonomy" id="1169474"/>
    <lineage>
        <taxon>Eukaryota</taxon>
        <taxon>Sar</taxon>
        <taxon>Alveolata</taxon>
        <taxon>Colpodellida</taxon>
        <taxon>Chromeraceae</taxon>
        <taxon>Chromera</taxon>
    </lineage>
</organism>
<feature type="compositionally biased region" description="Low complexity" evidence="1">
    <location>
        <begin position="552"/>
        <end position="570"/>
    </location>
</feature>
<dbReference type="VEuPathDB" id="CryptoDB:Cvel_13555"/>
<dbReference type="PANTHER" id="PTHR12069:SF0">
    <property type="entry name" value="DNA-DIRECTED RNA POLYMERASE III SUBUNIT RPC5"/>
    <property type="match status" value="1"/>
</dbReference>
<feature type="compositionally biased region" description="Basic and acidic residues" evidence="1">
    <location>
        <begin position="1"/>
        <end position="10"/>
    </location>
</feature>
<sequence>MEVDAGRDDDRGEEGEGEEEYTGFDTGGEGEDDADDPVIAEYEVELTRIDDGELHVLQYPLRPVYRPYGDEGQLSKVEVRKLQKRFRFTYSLTRDSDHFDHDAEFAGVEQHVLVSRPSQTFVGATTKPTIEVKDFDPNASFALGVIRGDKFFLTPVSCISQFRPDFSYVDDKDKARQRAVPSFLEGLTDGVKAEKGGGDPSLQLPEANVKEQDTKVKGIKEEPDGGGETGRSAASDALSAVQVTFKRAARSDPAFMFSNRIPHAKLKAMEDAEPWLPLYGYDQDSAEAAEILHHLCTTQEERRILRAEEKAARESERGDTEEDEVAILDPKKDKHGSSPRGESGHGQIDTADEGLEINFQTEVSPYVNALCAMTSDEISGEPTGPISFLSLRHLTIDQQVKKILEHLHVATFSKIKTLLTRQVQDEELLKLLQDFCVLVKGNWVIKSSLVVGERFDACCRDFLLVLMAQPNQQGWKKSQLVDAMKLPSDRMTVLLNQIAVQQNNQSWYFKLPEDKTFIAAYPALADRLGKELLGMKTELYDELLKLKKDRGQQQQQQSAQPGQGQQQQLGPPGGTGAAPPDVPGMQIRRDRLVAQMRLSLLDGVKDLATITADIRTATGDKKLLDQREVNLLREQDIAAVLPSVASEVRGLWCLTATESAETDAYRGVVISLFRRFPSVTKQQVVQECQTVLRKPFTLPDFQFRKLLREFALNKQGAWWFKSCTPSTSTAAELLSSAAAAASSGTGSSSSSAGQNSGGTGGG</sequence>
<feature type="region of interest" description="Disordered" evidence="1">
    <location>
        <begin position="1"/>
        <end position="37"/>
    </location>
</feature>
<dbReference type="GO" id="GO:0042797">
    <property type="term" value="P:tRNA transcription by RNA polymerase III"/>
    <property type="evidence" value="ECO:0007669"/>
    <property type="project" value="TreeGrafter"/>
</dbReference>
<gene>
    <name evidence="2" type="ORF">Cvel_13555</name>
</gene>
<name>A0A0G4IED6_9ALVE</name>
<feature type="compositionally biased region" description="Basic and acidic residues" evidence="1">
    <location>
        <begin position="208"/>
        <end position="223"/>
    </location>
</feature>
<feature type="compositionally biased region" description="Basic and acidic residues" evidence="1">
    <location>
        <begin position="308"/>
        <end position="318"/>
    </location>
</feature>
<evidence type="ECO:0008006" key="3">
    <source>
        <dbReference type="Google" id="ProtNLM"/>
    </source>
</evidence>
<dbReference type="PANTHER" id="PTHR12069">
    <property type="entry name" value="DNA-DIRECTED RNA POLYMERASES III 80 KDA POLYPEPTIDE RNA POLYMERASE III SUBUNIT 5"/>
    <property type="match status" value="1"/>
</dbReference>
<feature type="region of interest" description="Disordered" evidence="1">
    <location>
        <begin position="550"/>
        <end position="584"/>
    </location>
</feature>
<dbReference type="AlphaFoldDB" id="A0A0G4IED6"/>
<evidence type="ECO:0000313" key="2">
    <source>
        <dbReference type="EMBL" id="CEM55461.1"/>
    </source>
</evidence>
<reference evidence="2" key="1">
    <citation type="submission" date="2014-11" db="EMBL/GenBank/DDBJ databases">
        <authorList>
            <person name="Otto D Thomas"/>
            <person name="Naeem Raeece"/>
        </authorList>
    </citation>
    <scope>NUCLEOTIDE SEQUENCE</scope>
</reference>
<feature type="compositionally biased region" description="Low complexity" evidence="1">
    <location>
        <begin position="741"/>
        <end position="754"/>
    </location>
</feature>
<feature type="region of interest" description="Disordered" evidence="1">
    <location>
        <begin position="741"/>
        <end position="762"/>
    </location>
</feature>
<feature type="compositionally biased region" description="Acidic residues" evidence="1">
    <location>
        <begin position="11"/>
        <end position="37"/>
    </location>
</feature>
<proteinExistence type="predicted"/>
<dbReference type="Pfam" id="PF04801">
    <property type="entry name" value="RPC5"/>
    <property type="match status" value="1"/>
</dbReference>
<accession>A0A0G4IED6</accession>
<protein>
    <recommendedName>
        <fullName evidence="3">DNA-directed RNA polymerase III subunit RPC5</fullName>
    </recommendedName>
</protein>
<feature type="region of interest" description="Disordered" evidence="1">
    <location>
        <begin position="308"/>
        <end position="349"/>
    </location>
</feature>
<dbReference type="InterPro" id="IPR006886">
    <property type="entry name" value="RNA_pol_III_Rpc5"/>
</dbReference>
<feature type="region of interest" description="Disordered" evidence="1">
    <location>
        <begin position="189"/>
        <end position="234"/>
    </location>
</feature>
<dbReference type="GO" id="GO:0005666">
    <property type="term" value="C:RNA polymerase III complex"/>
    <property type="evidence" value="ECO:0007669"/>
    <property type="project" value="TreeGrafter"/>
</dbReference>
<evidence type="ECO:0000256" key="1">
    <source>
        <dbReference type="SAM" id="MobiDB-lite"/>
    </source>
</evidence>
<dbReference type="EMBL" id="CDMZ01005878">
    <property type="protein sequence ID" value="CEM55461.1"/>
    <property type="molecule type" value="Genomic_DNA"/>
</dbReference>